<evidence type="ECO:0000256" key="10">
    <source>
        <dbReference type="ARBA" id="ARBA00022946"/>
    </source>
</evidence>
<evidence type="ECO:0000256" key="7">
    <source>
        <dbReference type="ARBA" id="ARBA00022630"/>
    </source>
</evidence>
<dbReference type="PIRSF" id="PIRSF000543">
    <property type="entry name" value="NADH_UQ_42KD"/>
    <property type="match status" value="1"/>
</dbReference>
<comment type="similarity">
    <text evidence="4 13">Belongs to the complex I NDUFA10 subunit family.</text>
</comment>
<feature type="domain" description="Deoxynucleoside kinase" evidence="14">
    <location>
        <begin position="84"/>
        <end position="306"/>
    </location>
</feature>
<dbReference type="AlphaFoldDB" id="A0A4D5R9V1"/>
<dbReference type="InterPro" id="IPR050566">
    <property type="entry name" value="Deoxyribonucleoside_kinase"/>
</dbReference>
<dbReference type="InterPro" id="IPR031314">
    <property type="entry name" value="DNK_dom"/>
</dbReference>
<dbReference type="InterPro" id="IPR027417">
    <property type="entry name" value="P-loop_NTPase"/>
</dbReference>
<evidence type="ECO:0000256" key="2">
    <source>
        <dbReference type="ARBA" id="ARBA00003195"/>
    </source>
</evidence>
<evidence type="ECO:0000256" key="8">
    <source>
        <dbReference type="ARBA" id="ARBA00022660"/>
    </source>
</evidence>
<evidence type="ECO:0000256" key="11">
    <source>
        <dbReference type="ARBA" id="ARBA00022982"/>
    </source>
</evidence>
<evidence type="ECO:0000256" key="3">
    <source>
        <dbReference type="ARBA" id="ARBA00004305"/>
    </source>
</evidence>
<evidence type="ECO:0000259" key="14">
    <source>
        <dbReference type="Pfam" id="PF01712"/>
    </source>
</evidence>
<dbReference type="Pfam" id="PF01712">
    <property type="entry name" value="dNK"/>
    <property type="match status" value="1"/>
</dbReference>
<evidence type="ECO:0000256" key="5">
    <source>
        <dbReference type="ARBA" id="ARBA00017279"/>
    </source>
</evidence>
<comment type="subcellular location">
    <subcellularLocation>
        <location evidence="3 13">Mitochondrion matrix</location>
    </subcellularLocation>
</comment>
<evidence type="ECO:0000313" key="15">
    <source>
        <dbReference type="EMBL" id="MIC88945.1"/>
    </source>
</evidence>
<dbReference type="GO" id="GO:0006120">
    <property type="term" value="P:mitochondrial electron transport, NADH to ubiquinone"/>
    <property type="evidence" value="ECO:0007669"/>
    <property type="project" value="InterPro"/>
</dbReference>
<evidence type="ECO:0000256" key="12">
    <source>
        <dbReference type="ARBA" id="ARBA00023128"/>
    </source>
</evidence>
<dbReference type="GO" id="GO:0005759">
    <property type="term" value="C:mitochondrial matrix"/>
    <property type="evidence" value="ECO:0007669"/>
    <property type="project" value="UniProtKB-SubCell"/>
</dbReference>
<accession>A0A4D5R9V1</accession>
<keyword evidence="9 13" id="KW-0274">FAD</keyword>
<dbReference type="EMBL" id="GGNE01000404">
    <property type="protein sequence ID" value="MIC88945.1"/>
    <property type="molecule type" value="Transcribed_RNA"/>
</dbReference>
<protein>
    <recommendedName>
        <fullName evidence="5 13">NADH dehydrogenase [ubiquinone] 1 alpha subcomplex subunit 10, mitochondrial</fullName>
    </recommendedName>
</protein>
<dbReference type="InterPro" id="IPR015828">
    <property type="entry name" value="NDUFA10"/>
</dbReference>
<sequence length="403" mass="47564">MIVSSLRCISGSSKGTLLKQVHLLKNKTSNIKIMQYAFITTKTMRGEKYERPAPFPYKEKKLTFLRCITDNLLKRFDENTKLLIVEGNIASGKSAVAKQLADELDMLYMPEVTMDMKYINEYGYDMRQLDDQLPESAKSFDVKNFYQTPNHMNVAKFQLSMYMYRFIQYMDALKHILNTGQGVILERCAFSDGVFLETMHKFNYVSKGVRSYYYEVKNNTIDELLRPHLVIYLDVPVNILMDRIKQRNINYEVNSKVLTKEYLTCLENEYRKYLNYISEHAELLVYDWSNFGDIEVVAEDIERLDFDQYDKYDKKLEDWRIEDKGNWDQLRLKYTTNQDDTLMLFNIPRFDVPEIIMPPEDAVIYHDLTDNAPGNKYLPGYNADMGDKGTLFKMKMPQVRWVK</sequence>
<reference evidence="15" key="1">
    <citation type="journal article" date="2018" name="Toxicon">
        <title>Venom-gland transcriptomics and venom proteomics of the giant Florida blue centipede, Scolopendra viridis.</title>
        <authorList>
            <person name="Ward M.J."/>
            <person name="Rokyta D.R."/>
        </authorList>
    </citation>
    <scope>NUCLEOTIDE SEQUENCE</scope>
    <source>
        <tissue evidence="15">Venom gland</tissue>
    </source>
</reference>
<evidence type="ECO:0000256" key="4">
    <source>
        <dbReference type="ARBA" id="ARBA00008606"/>
    </source>
</evidence>
<keyword evidence="15" id="KW-0830">Ubiquinone</keyword>
<organism evidence="15">
    <name type="scientific">Scolopendra viridis</name>
    <name type="common">Giant centipede</name>
    <dbReference type="NCBI Taxonomy" id="118503"/>
    <lineage>
        <taxon>Eukaryota</taxon>
        <taxon>Metazoa</taxon>
        <taxon>Ecdysozoa</taxon>
        <taxon>Arthropoda</taxon>
        <taxon>Myriapoda</taxon>
        <taxon>Chilopoda</taxon>
        <taxon>Pleurostigmophora</taxon>
        <taxon>Scolopendromorpha</taxon>
        <taxon>Scolopendridae</taxon>
        <taxon>Scolopendra</taxon>
    </lineage>
</organism>
<keyword evidence="6 13" id="KW-0813">Transport</keyword>
<dbReference type="Gene3D" id="3.40.50.300">
    <property type="entry name" value="P-loop containing nucleotide triphosphate hydrolases"/>
    <property type="match status" value="1"/>
</dbReference>
<evidence type="ECO:0000256" key="9">
    <source>
        <dbReference type="ARBA" id="ARBA00022827"/>
    </source>
</evidence>
<evidence type="ECO:0000256" key="13">
    <source>
        <dbReference type="PIRNR" id="PIRNR000543"/>
    </source>
</evidence>
<evidence type="ECO:0000256" key="1">
    <source>
        <dbReference type="ARBA" id="ARBA00001974"/>
    </source>
</evidence>
<keyword evidence="7 13" id="KW-0285">Flavoprotein</keyword>
<keyword evidence="10" id="KW-0809">Transit peptide</keyword>
<comment type="cofactor">
    <cofactor evidence="1 13">
        <name>FAD</name>
        <dbReference type="ChEBI" id="CHEBI:57692"/>
    </cofactor>
</comment>
<comment type="function">
    <text evidence="2 13">Accessory subunit of the mitochondrial membrane respiratory chain NADH dehydrogenase (Complex I), that is believed not to be involved in catalysis. Complex I functions in the transfer of electrons from NADH to the respiratory chain. The immediate electron acceptor for the enzyme is believed to be ubiquinone.</text>
</comment>
<proteinExistence type="inferred from homology"/>
<keyword evidence="11 13" id="KW-0249">Electron transport</keyword>
<dbReference type="PANTHER" id="PTHR10513">
    <property type="entry name" value="DEOXYNUCLEOSIDE KINASE"/>
    <property type="match status" value="1"/>
</dbReference>
<keyword evidence="12 13" id="KW-0496">Mitochondrion</keyword>
<evidence type="ECO:0000256" key="6">
    <source>
        <dbReference type="ARBA" id="ARBA00022448"/>
    </source>
</evidence>
<dbReference type="PANTHER" id="PTHR10513:SF15">
    <property type="entry name" value="NADH DEHYDROGENASE [UBIQUINONE] 1 ALPHA SUBCOMPLEX SUBUNIT 10, MITOCHONDRIAL"/>
    <property type="match status" value="1"/>
</dbReference>
<name>A0A4D5R9V1_SCOVI</name>
<keyword evidence="8 13" id="KW-0679">Respiratory chain</keyword>
<dbReference type="SUPFAM" id="SSF52540">
    <property type="entry name" value="P-loop containing nucleoside triphosphate hydrolases"/>
    <property type="match status" value="1"/>
</dbReference>